<dbReference type="GO" id="GO:0004497">
    <property type="term" value="F:monooxygenase activity"/>
    <property type="evidence" value="ECO:0007669"/>
    <property type="project" value="UniProtKB-KW"/>
</dbReference>
<feature type="binding site" description="axial binding residue" evidence="11">
    <location>
        <position position="370"/>
    </location>
    <ligand>
        <name>heme</name>
        <dbReference type="ChEBI" id="CHEBI:30413"/>
    </ligand>
    <ligandPart>
        <name>Fe</name>
        <dbReference type="ChEBI" id="CHEBI:18248"/>
    </ligandPart>
</feature>
<reference evidence="13" key="1">
    <citation type="submission" date="2022-12" db="EMBL/GenBank/DDBJ databases">
        <title>Genome assemblies of Blomia tropicalis.</title>
        <authorList>
            <person name="Cui Y."/>
        </authorList>
    </citation>
    <scope>NUCLEOTIDE SEQUENCE</scope>
    <source>
        <tissue evidence="13">Adult mites</tissue>
    </source>
</reference>
<evidence type="ECO:0000256" key="6">
    <source>
        <dbReference type="ARBA" id="ARBA00022723"/>
    </source>
</evidence>
<keyword evidence="8 11" id="KW-0408">Iron</keyword>
<keyword evidence="7" id="KW-0256">Endoplasmic reticulum</keyword>
<dbReference type="InterPro" id="IPR002403">
    <property type="entry name" value="Cyt_P450_E_grp-IV"/>
</dbReference>
<comment type="cofactor">
    <cofactor evidence="1 11">
        <name>heme</name>
        <dbReference type="ChEBI" id="CHEBI:30413"/>
    </cofactor>
</comment>
<dbReference type="PROSITE" id="PS00086">
    <property type="entry name" value="CYTOCHROME_P450"/>
    <property type="match status" value="1"/>
</dbReference>
<dbReference type="EMBL" id="JAPWDV010000003">
    <property type="protein sequence ID" value="KAJ6217429.1"/>
    <property type="molecule type" value="Genomic_DNA"/>
</dbReference>
<dbReference type="PRINTS" id="PR00465">
    <property type="entry name" value="EP450IV"/>
</dbReference>
<dbReference type="PANTHER" id="PTHR24291:SF189">
    <property type="entry name" value="CYTOCHROME P450 4C3-RELATED"/>
    <property type="match status" value="1"/>
</dbReference>
<evidence type="ECO:0000313" key="14">
    <source>
        <dbReference type="Proteomes" id="UP001142055"/>
    </source>
</evidence>
<keyword evidence="10" id="KW-0472">Membrane</keyword>
<keyword evidence="6 11" id="KW-0479">Metal-binding</keyword>
<accession>A0A9Q0M1Y7</accession>
<evidence type="ECO:0000256" key="4">
    <source>
        <dbReference type="ARBA" id="ARBA00010617"/>
    </source>
</evidence>
<dbReference type="InterPro" id="IPR001128">
    <property type="entry name" value="Cyt_P450"/>
</dbReference>
<dbReference type="GO" id="GO:0016705">
    <property type="term" value="F:oxidoreductase activity, acting on paired donors, with incorporation or reduction of molecular oxygen"/>
    <property type="evidence" value="ECO:0007669"/>
    <property type="project" value="InterPro"/>
</dbReference>
<evidence type="ECO:0000256" key="2">
    <source>
        <dbReference type="ARBA" id="ARBA00003690"/>
    </source>
</evidence>
<dbReference type="InterPro" id="IPR017972">
    <property type="entry name" value="Cyt_P450_CS"/>
</dbReference>
<protein>
    <submittedName>
        <fullName evidence="13">Uncharacterized protein</fullName>
    </submittedName>
</protein>
<keyword evidence="12" id="KW-0560">Oxidoreductase</keyword>
<name>A0A9Q0M1Y7_BLOTA</name>
<dbReference type="Proteomes" id="UP001142055">
    <property type="component" value="Chromosome 3"/>
</dbReference>
<dbReference type="PRINTS" id="PR00385">
    <property type="entry name" value="P450"/>
</dbReference>
<evidence type="ECO:0000256" key="12">
    <source>
        <dbReference type="RuleBase" id="RU000461"/>
    </source>
</evidence>
<dbReference type="SUPFAM" id="SSF48264">
    <property type="entry name" value="Cytochrome P450"/>
    <property type="match status" value="1"/>
</dbReference>
<sequence length="427" mass="49767">MFQVESFRKDGVGRFTIGFIRFVALFRAKAVEEVINSMDHIEKANEYKFFKSWLGLGLLTRFVDMNQYERKNISNIVQFYSTGDKWKRHRKLLTPAFHFKILDTFFPVMNENAEIMMERFEKIVDLENSSHRGVDIRSLVADCALDTICETAMGVRVGAQSDDTNIEYVEPLNSVLTQVMHRIMEPLLQLDIVYNITPPGRRNRKNLDKIHSFIRKVIAIRKQEFETTIREKQLDINKIGNEDVGLLIKKRYAFLDSLLITHLQNPNMFTLKDIEDEVNTFMFEGHDTTSVSLIFTLLLVAIDKRVQEFTANGYSVPAGCTCAIFIYFLHRDPKIFPHPERFIPERFEPDAPIHKMPYAYMPFSAGPRNCIGQKFAMLEMKIMLASIIRRYRMEAITKRDMISIDFSILIKADTPVLIRFDKRSTEE</sequence>
<dbReference type="PANTHER" id="PTHR24291">
    <property type="entry name" value="CYTOCHROME P450 FAMILY 4"/>
    <property type="match status" value="1"/>
</dbReference>
<dbReference type="AlphaFoldDB" id="A0A9Q0M1Y7"/>
<gene>
    <name evidence="13" type="ORF">RDWZM_008586</name>
</gene>
<proteinExistence type="inferred from homology"/>
<dbReference type="GO" id="GO:0005506">
    <property type="term" value="F:iron ion binding"/>
    <property type="evidence" value="ECO:0007669"/>
    <property type="project" value="InterPro"/>
</dbReference>
<keyword evidence="14" id="KW-1185">Reference proteome</keyword>
<dbReference type="GO" id="GO:0020037">
    <property type="term" value="F:heme binding"/>
    <property type="evidence" value="ECO:0007669"/>
    <property type="project" value="InterPro"/>
</dbReference>
<dbReference type="Pfam" id="PF00067">
    <property type="entry name" value="p450"/>
    <property type="match status" value="1"/>
</dbReference>
<evidence type="ECO:0000256" key="7">
    <source>
        <dbReference type="ARBA" id="ARBA00022824"/>
    </source>
</evidence>
<organism evidence="13 14">
    <name type="scientific">Blomia tropicalis</name>
    <name type="common">Mite</name>
    <dbReference type="NCBI Taxonomy" id="40697"/>
    <lineage>
        <taxon>Eukaryota</taxon>
        <taxon>Metazoa</taxon>
        <taxon>Ecdysozoa</taxon>
        <taxon>Arthropoda</taxon>
        <taxon>Chelicerata</taxon>
        <taxon>Arachnida</taxon>
        <taxon>Acari</taxon>
        <taxon>Acariformes</taxon>
        <taxon>Sarcoptiformes</taxon>
        <taxon>Astigmata</taxon>
        <taxon>Glycyphagoidea</taxon>
        <taxon>Echimyopodidae</taxon>
        <taxon>Blomia</taxon>
    </lineage>
</organism>
<dbReference type="InterPro" id="IPR050196">
    <property type="entry name" value="Cytochrome_P450_Monoox"/>
</dbReference>
<evidence type="ECO:0000256" key="1">
    <source>
        <dbReference type="ARBA" id="ARBA00001971"/>
    </source>
</evidence>
<evidence type="ECO:0000256" key="3">
    <source>
        <dbReference type="ARBA" id="ARBA00004586"/>
    </source>
</evidence>
<dbReference type="InterPro" id="IPR036396">
    <property type="entry name" value="Cyt_P450_sf"/>
</dbReference>
<dbReference type="OMA" id="NENAEIM"/>
<evidence type="ECO:0000256" key="9">
    <source>
        <dbReference type="ARBA" id="ARBA00023033"/>
    </source>
</evidence>
<evidence type="ECO:0000313" key="13">
    <source>
        <dbReference type="EMBL" id="KAJ6217429.1"/>
    </source>
</evidence>
<evidence type="ECO:0000256" key="11">
    <source>
        <dbReference type="PIRSR" id="PIRSR602403-1"/>
    </source>
</evidence>
<evidence type="ECO:0000256" key="5">
    <source>
        <dbReference type="ARBA" id="ARBA00022617"/>
    </source>
</evidence>
<dbReference type="Gene3D" id="1.10.630.10">
    <property type="entry name" value="Cytochrome P450"/>
    <property type="match status" value="2"/>
</dbReference>
<comment type="caution">
    <text evidence="13">The sequence shown here is derived from an EMBL/GenBank/DDBJ whole genome shotgun (WGS) entry which is preliminary data.</text>
</comment>
<comment type="subcellular location">
    <subcellularLocation>
        <location evidence="3">Endoplasmic reticulum membrane</location>
    </subcellularLocation>
</comment>
<evidence type="ECO:0000256" key="10">
    <source>
        <dbReference type="ARBA" id="ARBA00023136"/>
    </source>
</evidence>
<keyword evidence="9 12" id="KW-0503">Monooxygenase</keyword>
<comment type="similarity">
    <text evidence="4 12">Belongs to the cytochrome P450 family.</text>
</comment>
<evidence type="ECO:0000256" key="8">
    <source>
        <dbReference type="ARBA" id="ARBA00023004"/>
    </source>
</evidence>
<dbReference type="GO" id="GO:0005789">
    <property type="term" value="C:endoplasmic reticulum membrane"/>
    <property type="evidence" value="ECO:0007669"/>
    <property type="project" value="UniProtKB-SubCell"/>
</dbReference>
<keyword evidence="5 11" id="KW-0349">Heme</keyword>
<comment type="function">
    <text evidence="2">May be involved in the metabolism of insect hormones and in the breakdown of synthetic insecticides.</text>
</comment>